<dbReference type="EMBL" id="UOGJ01000054">
    <property type="protein sequence ID" value="VAX35458.1"/>
    <property type="molecule type" value="Genomic_DNA"/>
</dbReference>
<dbReference type="PANTHER" id="PTHR30035">
    <property type="entry name" value="LIPOPROTEIN VACJ-RELATED"/>
    <property type="match status" value="1"/>
</dbReference>
<dbReference type="PRINTS" id="PR01805">
    <property type="entry name" value="VACJLIPOPROT"/>
</dbReference>
<gene>
    <name evidence="2" type="ORF">MNBD_UNCLBAC01-1165</name>
</gene>
<sequence>MKNTNLLSLIIIALLLIFNTKVTHATSFISDNFKDIRGGISEEVIHDDQWESFNRAMFGFNNVIYKYILGPIAKGYDFIVPDKVEGSISKFFHNVETPVRFFNNIFQGQWADSGTELSRFAINTTLGIVGFFDPAESKFGIEMQDEDFGQTLAYHGVESGIYIVWPIFGSSTVRDTFGLVMDTGLSPINWLFFLNINPKTAVYVAHEIEEINSLSYETGDNYLKIIDAVNDPYLAIQNAYIQIRERKINE</sequence>
<accession>A0A3B1DHH1</accession>
<reference evidence="2" key="1">
    <citation type="submission" date="2018-06" db="EMBL/GenBank/DDBJ databases">
        <authorList>
            <person name="Zhirakovskaya E."/>
        </authorList>
    </citation>
    <scope>NUCLEOTIDE SEQUENCE</scope>
</reference>
<name>A0A3B1DHH1_9ZZZZ</name>
<keyword evidence="1" id="KW-0732">Signal</keyword>
<keyword evidence="2" id="KW-0449">Lipoprotein</keyword>
<dbReference type="GO" id="GO:0120010">
    <property type="term" value="P:intermembrane phospholipid transfer"/>
    <property type="evidence" value="ECO:0007669"/>
    <property type="project" value="TreeGrafter"/>
</dbReference>
<organism evidence="2">
    <name type="scientific">hydrothermal vent metagenome</name>
    <dbReference type="NCBI Taxonomy" id="652676"/>
    <lineage>
        <taxon>unclassified sequences</taxon>
        <taxon>metagenomes</taxon>
        <taxon>ecological metagenomes</taxon>
    </lineage>
</organism>
<proteinExistence type="predicted"/>
<dbReference type="GO" id="GO:0016020">
    <property type="term" value="C:membrane"/>
    <property type="evidence" value="ECO:0007669"/>
    <property type="project" value="InterPro"/>
</dbReference>
<dbReference type="AlphaFoldDB" id="A0A3B1DHH1"/>
<evidence type="ECO:0000313" key="2">
    <source>
        <dbReference type="EMBL" id="VAX35458.1"/>
    </source>
</evidence>
<dbReference type="Pfam" id="PF04333">
    <property type="entry name" value="MlaA"/>
    <property type="match status" value="1"/>
</dbReference>
<dbReference type="PANTHER" id="PTHR30035:SF3">
    <property type="entry name" value="INTERMEMBRANE PHOSPHOLIPID TRANSPORT SYSTEM LIPOPROTEIN MLAA"/>
    <property type="match status" value="1"/>
</dbReference>
<dbReference type="InterPro" id="IPR007428">
    <property type="entry name" value="MlaA"/>
</dbReference>
<protein>
    <submittedName>
        <fullName evidence="2">Outer-membrane-phospholipid-binding lipoprotein MlaA</fullName>
    </submittedName>
</protein>
<evidence type="ECO:0000256" key="1">
    <source>
        <dbReference type="ARBA" id="ARBA00022729"/>
    </source>
</evidence>